<gene>
    <name evidence="2" type="ORF">PHYPSEUDO_009120</name>
</gene>
<evidence type="ECO:0000313" key="3">
    <source>
        <dbReference type="Proteomes" id="UP000694044"/>
    </source>
</evidence>
<name>A0A8T1VI04_9STRA</name>
<accession>A0A8T1VI04</accession>
<evidence type="ECO:0000259" key="1">
    <source>
        <dbReference type="PROSITE" id="PS50011"/>
    </source>
</evidence>
<feature type="domain" description="Protein kinase" evidence="1">
    <location>
        <begin position="479"/>
        <end position="744"/>
    </location>
</feature>
<keyword evidence="3" id="KW-1185">Reference proteome</keyword>
<dbReference type="Pfam" id="PF07714">
    <property type="entry name" value="PK_Tyr_Ser-Thr"/>
    <property type="match status" value="1"/>
</dbReference>
<dbReference type="EMBL" id="JAGDFM010000376">
    <property type="protein sequence ID" value="KAG7379054.1"/>
    <property type="molecule type" value="Genomic_DNA"/>
</dbReference>
<dbReference type="PROSITE" id="PS50011">
    <property type="entry name" value="PROTEIN_KINASE_DOM"/>
    <property type="match status" value="1"/>
</dbReference>
<dbReference type="Proteomes" id="UP000694044">
    <property type="component" value="Unassembled WGS sequence"/>
</dbReference>
<reference evidence="2" key="1">
    <citation type="submission" date="2021-02" db="EMBL/GenBank/DDBJ databases">
        <authorList>
            <person name="Palmer J.M."/>
        </authorList>
    </citation>
    <scope>NUCLEOTIDE SEQUENCE</scope>
    <source>
        <strain evidence="2">SCRP734</strain>
    </source>
</reference>
<dbReference type="PROSITE" id="PS00108">
    <property type="entry name" value="PROTEIN_KINASE_ST"/>
    <property type="match status" value="1"/>
</dbReference>
<proteinExistence type="predicted"/>
<dbReference type="AlphaFoldDB" id="A0A8T1VI04"/>
<dbReference type="OrthoDB" id="127186at2759"/>
<protein>
    <recommendedName>
        <fullName evidence="1">Protein kinase domain-containing protein</fullName>
    </recommendedName>
</protein>
<dbReference type="PANTHER" id="PTHR44329:SF214">
    <property type="entry name" value="PROTEIN KINASE DOMAIN-CONTAINING PROTEIN"/>
    <property type="match status" value="1"/>
</dbReference>
<dbReference type="PANTHER" id="PTHR44329">
    <property type="entry name" value="SERINE/THREONINE-PROTEIN KINASE TNNI3K-RELATED"/>
    <property type="match status" value="1"/>
</dbReference>
<dbReference type="GO" id="GO:0004674">
    <property type="term" value="F:protein serine/threonine kinase activity"/>
    <property type="evidence" value="ECO:0007669"/>
    <property type="project" value="TreeGrafter"/>
</dbReference>
<comment type="caution">
    <text evidence="2">The sequence shown here is derived from an EMBL/GenBank/DDBJ whole genome shotgun (WGS) entry which is preliminary data.</text>
</comment>
<dbReference type="InterPro" id="IPR001245">
    <property type="entry name" value="Ser-Thr/Tyr_kinase_cat_dom"/>
</dbReference>
<dbReference type="InterPro" id="IPR000719">
    <property type="entry name" value="Prot_kinase_dom"/>
</dbReference>
<dbReference type="GO" id="GO:0005524">
    <property type="term" value="F:ATP binding"/>
    <property type="evidence" value="ECO:0007669"/>
    <property type="project" value="InterPro"/>
</dbReference>
<evidence type="ECO:0000313" key="2">
    <source>
        <dbReference type="EMBL" id="KAG7379054.1"/>
    </source>
</evidence>
<sequence length="744" mass="83843">MFAGVVISYFNVALKTLPLLLNRDARYIVNPRQESCEEWSTASGNLIGPVAPSSRWHSSHGDLGAQRSHRIGDFLETRLLVKLASTGEAVQVLERGVETSLGMLGVLDAAVESAWRMELYRVLLDSEEQVEAEMGAQEQRLEVLTLMKHDMEKFAGALTPLELELVARVYDEVVSSSDVVVGKIPDWFVTDKRGWSRLDASLVVCGGASLSASGVSVEADLLAFGLVMFELIVDSLGRDDAELDAFKRQQRLPERRPYCFSEEQWNLLVGMCAHEPAERTSMIEVTHRLQSIHSQADHAIWSDDDDSGPDSQAVAHADEYRIPGTDLTIKEVLQGADKLCDEVEELIDMNRTVYNRLADVYQQLAAVADPVPLELVEDYGSVLWRFSFAWRREHKATSASWPRFVPRTLLLTTITNNARVHRWQPPWEETWQGQQEALQMCVENPGEFLHGVEDANSMAEAIALLRRIVLEMSQVHRQVELGRHLAVVSFGAVYLGKWFSTDVVVKQVLTNQSDRENSEQFFHEVNLWASFNHDNLIKLYGACHEGQPCFVCERADGGTLVKYTQGRSQFPAWRAIWEAVKGLQYLHERGIVHGDLKGNNILVCDATAKLADFGLSALRVLPMPQELWVPFAGKHPSVWRVPDRRSRRTFSPFPSVVFNVLHKRMLPPRPNDFSDAQRDLITRMGSFEPQHMSLFSSRQHGVSSFCNLPGKISSSGEKNMWLETSINSKKRGDRQVHRLAALYA</sequence>
<dbReference type="SMART" id="SM00220">
    <property type="entry name" value="S_TKc"/>
    <property type="match status" value="1"/>
</dbReference>
<dbReference type="InterPro" id="IPR008271">
    <property type="entry name" value="Ser/Thr_kinase_AS"/>
</dbReference>
<organism evidence="2 3">
    <name type="scientific">Phytophthora pseudosyringae</name>
    <dbReference type="NCBI Taxonomy" id="221518"/>
    <lineage>
        <taxon>Eukaryota</taxon>
        <taxon>Sar</taxon>
        <taxon>Stramenopiles</taxon>
        <taxon>Oomycota</taxon>
        <taxon>Peronosporomycetes</taxon>
        <taxon>Peronosporales</taxon>
        <taxon>Peronosporaceae</taxon>
        <taxon>Phytophthora</taxon>
    </lineage>
</organism>
<dbReference type="InterPro" id="IPR051681">
    <property type="entry name" value="Ser/Thr_Kinases-Pseudokinases"/>
</dbReference>